<dbReference type="PANTHER" id="PTHR23138">
    <property type="entry name" value="RAN BINDING PROTEIN"/>
    <property type="match status" value="1"/>
</dbReference>
<dbReference type="Gene3D" id="2.30.29.30">
    <property type="entry name" value="Pleckstrin-homology domain (PH domain)/Phosphotyrosine-binding domain (PTB)"/>
    <property type="match status" value="1"/>
</dbReference>
<dbReference type="InterPro" id="IPR045255">
    <property type="entry name" value="RanBP1-like"/>
</dbReference>
<dbReference type="PROSITE" id="PS50196">
    <property type="entry name" value="RANBD1"/>
    <property type="match status" value="1"/>
</dbReference>
<sequence length="315" mass="35589">MSSETKTKSPTLQPSKFSLAASEVWSQSKDLLKKTEFKIDLGLDKKDSNEEKKETIPITKGYVFGSKLSERVANPVTTEKQEEDKTKVDDGPKEVSSIFKKFVEKANEKNEDTSNELGPSTSNERFKATMEEFAKKATNGIDKGAAVSITTGEEDEKILFNTNCKFFLFNTETKSWVERGLGYIRLNTKTDHEWDDSEDGIRLVGRITGTQKVVINSKIFPEMVLEKITEKRLKISAQCPDSDLPQLFIVQAAPASIETLHNWIQSYVDRAAMHQIRLSPHPQQQRKRKMEGASTESDDEEDTHKELPKAPKKAL</sequence>
<protein>
    <submittedName>
        <fullName evidence="6">RanBD1 domain-containing protein</fullName>
    </submittedName>
</protein>
<feature type="compositionally biased region" description="Basic and acidic residues" evidence="3">
    <location>
        <begin position="79"/>
        <end position="92"/>
    </location>
</feature>
<dbReference type="SMART" id="SM00160">
    <property type="entry name" value="RanBD"/>
    <property type="match status" value="1"/>
</dbReference>
<dbReference type="CDD" id="cd13180">
    <property type="entry name" value="RanBD_RanBP3"/>
    <property type="match status" value="1"/>
</dbReference>
<evidence type="ECO:0000313" key="5">
    <source>
        <dbReference type="Proteomes" id="UP000887540"/>
    </source>
</evidence>
<evidence type="ECO:0000256" key="2">
    <source>
        <dbReference type="ARBA" id="ARBA00023242"/>
    </source>
</evidence>
<dbReference type="WBParaSite" id="ACRNAN_Path_507.g1923.t1">
    <property type="protein sequence ID" value="ACRNAN_Path_507.g1923.t1"/>
    <property type="gene ID" value="ACRNAN_Path_507.g1923"/>
</dbReference>
<dbReference type="GO" id="GO:0006611">
    <property type="term" value="P:protein export from nucleus"/>
    <property type="evidence" value="ECO:0007669"/>
    <property type="project" value="TreeGrafter"/>
</dbReference>
<dbReference type="SUPFAM" id="SSF50729">
    <property type="entry name" value="PH domain-like"/>
    <property type="match status" value="1"/>
</dbReference>
<keyword evidence="2" id="KW-0539">Nucleus</keyword>
<keyword evidence="5" id="KW-1185">Reference proteome</keyword>
<proteinExistence type="predicted"/>
<organism evidence="5 6">
    <name type="scientific">Acrobeloides nanus</name>
    <dbReference type="NCBI Taxonomy" id="290746"/>
    <lineage>
        <taxon>Eukaryota</taxon>
        <taxon>Metazoa</taxon>
        <taxon>Ecdysozoa</taxon>
        <taxon>Nematoda</taxon>
        <taxon>Chromadorea</taxon>
        <taxon>Rhabditida</taxon>
        <taxon>Tylenchina</taxon>
        <taxon>Cephalobomorpha</taxon>
        <taxon>Cephaloboidea</taxon>
        <taxon>Cephalobidae</taxon>
        <taxon>Acrobeloides</taxon>
    </lineage>
</organism>
<accession>A0A914C7R8</accession>
<evidence type="ECO:0000313" key="6">
    <source>
        <dbReference type="WBParaSite" id="ACRNAN_Path_507.g1923.t1"/>
    </source>
</evidence>
<dbReference type="InterPro" id="IPR000156">
    <property type="entry name" value="Ran_bind_dom"/>
</dbReference>
<dbReference type="PANTHER" id="PTHR23138:SF142">
    <property type="entry name" value="RAN-BINDING PROTEIN 3B-RELATED"/>
    <property type="match status" value="1"/>
</dbReference>
<evidence type="ECO:0000259" key="4">
    <source>
        <dbReference type="PROSITE" id="PS50196"/>
    </source>
</evidence>
<dbReference type="Proteomes" id="UP000887540">
    <property type="component" value="Unplaced"/>
</dbReference>
<name>A0A914C7R8_9BILA</name>
<evidence type="ECO:0000256" key="3">
    <source>
        <dbReference type="SAM" id="MobiDB-lite"/>
    </source>
</evidence>
<feature type="region of interest" description="Disordered" evidence="3">
    <location>
        <begin position="71"/>
        <end position="92"/>
    </location>
</feature>
<dbReference type="AlphaFoldDB" id="A0A914C7R8"/>
<evidence type="ECO:0000256" key="1">
    <source>
        <dbReference type="ARBA" id="ARBA00004123"/>
    </source>
</evidence>
<comment type="subcellular location">
    <subcellularLocation>
        <location evidence="1">Nucleus</location>
    </subcellularLocation>
</comment>
<dbReference type="GO" id="GO:0005634">
    <property type="term" value="C:nucleus"/>
    <property type="evidence" value="ECO:0007669"/>
    <property type="project" value="UniProtKB-SubCell"/>
</dbReference>
<feature type="region of interest" description="Disordered" evidence="3">
    <location>
        <begin position="277"/>
        <end position="315"/>
    </location>
</feature>
<dbReference type="Pfam" id="PF00638">
    <property type="entry name" value="Ran_BP1"/>
    <property type="match status" value="1"/>
</dbReference>
<reference evidence="6" key="1">
    <citation type="submission" date="2022-11" db="UniProtKB">
        <authorList>
            <consortium name="WormBaseParasite"/>
        </authorList>
    </citation>
    <scope>IDENTIFICATION</scope>
</reference>
<feature type="domain" description="RanBD1" evidence="4">
    <location>
        <begin position="147"/>
        <end position="228"/>
    </location>
</feature>
<dbReference type="InterPro" id="IPR011993">
    <property type="entry name" value="PH-like_dom_sf"/>
</dbReference>